<evidence type="ECO:0000256" key="2">
    <source>
        <dbReference type="ARBA" id="ARBA00023043"/>
    </source>
</evidence>
<comment type="caution">
    <text evidence="4">The sequence shown here is derived from an EMBL/GenBank/DDBJ whole genome shotgun (WGS) entry which is preliminary data.</text>
</comment>
<evidence type="ECO:0000313" key="5">
    <source>
        <dbReference type="Proteomes" id="UP000308901"/>
    </source>
</evidence>
<feature type="repeat" description="ANK" evidence="3">
    <location>
        <begin position="328"/>
        <end position="362"/>
    </location>
</feature>
<keyword evidence="2 3" id="KW-0040">ANK repeat</keyword>
<dbReference type="AlphaFoldDB" id="A0A5R8XYS2"/>
<dbReference type="Pfam" id="PF12796">
    <property type="entry name" value="Ank_2"/>
    <property type="match status" value="2"/>
</dbReference>
<accession>A0A5R8XYS2</accession>
<evidence type="ECO:0000256" key="3">
    <source>
        <dbReference type="PROSITE-ProRule" id="PRU00023"/>
    </source>
</evidence>
<proteinExistence type="predicted"/>
<feature type="repeat" description="ANK" evidence="3">
    <location>
        <begin position="43"/>
        <end position="75"/>
    </location>
</feature>
<feature type="repeat" description="ANK" evidence="3">
    <location>
        <begin position="76"/>
        <end position="108"/>
    </location>
</feature>
<dbReference type="OrthoDB" id="5346495at2"/>
<dbReference type="Gene3D" id="1.25.40.20">
    <property type="entry name" value="Ankyrin repeat-containing domain"/>
    <property type="match status" value="3"/>
</dbReference>
<protein>
    <submittedName>
        <fullName evidence="4">Uncharacterized protein</fullName>
    </submittedName>
</protein>
<evidence type="ECO:0000313" key="4">
    <source>
        <dbReference type="EMBL" id="TLP37034.1"/>
    </source>
</evidence>
<dbReference type="PANTHER" id="PTHR24198">
    <property type="entry name" value="ANKYRIN REPEAT AND PROTEIN KINASE DOMAIN-CONTAINING PROTEIN"/>
    <property type="match status" value="1"/>
</dbReference>
<dbReference type="Pfam" id="PF13637">
    <property type="entry name" value="Ank_4"/>
    <property type="match status" value="1"/>
</dbReference>
<reference evidence="4 5" key="1">
    <citation type="submission" date="2019-05" db="EMBL/GenBank/DDBJ databases">
        <title>Arcobacter sp. nov., isolated from sea sediment.</title>
        <authorList>
            <person name="Kim W."/>
        </authorList>
    </citation>
    <scope>NUCLEOTIDE SEQUENCE [LARGE SCALE GENOMIC DNA]</scope>
    <source>
        <strain evidence="4 5">CAU 1517</strain>
    </source>
</reference>
<keyword evidence="1" id="KW-0677">Repeat</keyword>
<dbReference type="SMART" id="SM00248">
    <property type="entry name" value="ANK"/>
    <property type="match status" value="12"/>
</dbReference>
<organism evidence="4 5">
    <name type="scientific">Arcobacter arenosus</name>
    <dbReference type="NCBI Taxonomy" id="2576037"/>
    <lineage>
        <taxon>Bacteria</taxon>
        <taxon>Pseudomonadati</taxon>
        <taxon>Campylobacterota</taxon>
        <taxon>Epsilonproteobacteria</taxon>
        <taxon>Campylobacterales</taxon>
        <taxon>Arcobacteraceae</taxon>
        <taxon>Arcobacter</taxon>
    </lineage>
</organism>
<dbReference type="PANTHER" id="PTHR24198:SF165">
    <property type="entry name" value="ANKYRIN REPEAT-CONTAINING PROTEIN-RELATED"/>
    <property type="match status" value="1"/>
</dbReference>
<feature type="repeat" description="ANK" evidence="3">
    <location>
        <begin position="496"/>
        <end position="528"/>
    </location>
</feature>
<dbReference type="EMBL" id="VANU01000005">
    <property type="protein sequence ID" value="TLP37034.1"/>
    <property type="molecule type" value="Genomic_DNA"/>
</dbReference>
<evidence type="ECO:0000256" key="1">
    <source>
        <dbReference type="ARBA" id="ARBA00022737"/>
    </source>
</evidence>
<dbReference type="Pfam" id="PF00023">
    <property type="entry name" value="Ank"/>
    <property type="match status" value="1"/>
</dbReference>
<dbReference type="InterPro" id="IPR002110">
    <property type="entry name" value="Ankyrin_rpt"/>
</dbReference>
<name>A0A5R8XYS2_9BACT</name>
<dbReference type="SUPFAM" id="SSF48403">
    <property type="entry name" value="Ankyrin repeat"/>
    <property type="match status" value="3"/>
</dbReference>
<sequence length="642" mass="74143">MIKKLFKKATIDDLLKELKSSTFKEDKVNSMLEHLNINHVNQNNENFLHIMILNNKIESAKWLVKNGIDINYQDSKGNSPLMLACKDGFLSAIDLLLEKNANVNLENYSGYTAIDFAVYNGHFPAYKKLKPLVKDLNKKNKKNESILHFAVKSQNLQIIDDLLEEPKFINDDSILFYKESFENINILNTLLDRFNSLKKLDHNGRNLLFYVIENGFECHNIFLKLLEDGLDINCIDKKGNNILLHLIEYIIYKENNLVIDTKEDVEKHKKDIKNLIDIIPIIIESNIDTTIVNNDNETVLSLSAKNQHLKLLNLLLDCEVPIDIVDKNNNTALSLIIEKGNSYLETIHLLLDYGINPNIRNSNNHTVIEKLIDAILIVREEKKAKPSQRVKLDFKSDYVSILESVLVNTDVKLKQYNSKDEPYFFEALRYGATDIVKLLIKYGADINAQDKDGNNIIYKYMLENQEFKKEKEQRNYYNNLQAIIIMGANVNAKDSYGGITLHKAILDCDITVIKMLLHSGVDMNAIDNRGRHILHNAVWKNDIKIFKLIYSYNKSLLNEPDKFGVLPINYAAFLGYTDMVLEFIELSAHVNNPYKKTKYILNFLKKFHKSLDTLILNARTKIQKDKIKVLVENMKKEFEVNP</sequence>
<feature type="repeat" description="ANK" evidence="3">
    <location>
        <begin position="427"/>
        <end position="451"/>
    </location>
</feature>
<dbReference type="PROSITE" id="PS50088">
    <property type="entry name" value="ANK_REPEAT"/>
    <property type="match status" value="5"/>
</dbReference>
<dbReference type="Proteomes" id="UP000308901">
    <property type="component" value="Unassembled WGS sequence"/>
</dbReference>
<dbReference type="PROSITE" id="PS50297">
    <property type="entry name" value="ANK_REP_REGION"/>
    <property type="match status" value="3"/>
</dbReference>
<dbReference type="RefSeq" id="WP_138153288.1">
    <property type="nucleotide sequence ID" value="NZ_VANU01000005.1"/>
</dbReference>
<keyword evidence="5" id="KW-1185">Reference proteome</keyword>
<gene>
    <name evidence="4" type="ORF">FDK22_12380</name>
</gene>
<dbReference type="PRINTS" id="PR01415">
    <property type="entry name" value="ANKYRIN"/>
</dbReference>
<dbReference type="InterPro" id="IPR036770">
    <property type="entry name" value="Ankyrin_rpt-contain_sf"/>
</dbReference>